<keyword evidence="12 14" id="KW-0472">Membrane</keyword>
<dbReference type="PANTHER" id="PTHR22888:SF18">
    <property type="entry name" value="CYTOCHROME BO(3) UBIQUINOL OXIDASE SUBUNIT 2"/>
    <property type="match status" value="1"/>
</dbReference>
<keyword evidence="5 14" id="KW-1003">Cell membrane</keyword>
<evidence type="ECO:0000256" key="10">
    <source>
        <dbReference type="ARBA" id="ARBA00022989"/>
    </source>
</evidence>
<evidence type="ECO:0000256" key="7">
    <source>
        <dbReference type="ARBA" id="ARBA00022692"/>
    </source>
</evidence>
<dbReference type="InterPro" id="IPR036257">
    <property type="entry name" value="Cyt_c_oxidase_su2_TM_sf"/>
</dbReference>
<dbReference type="SUPFAM" id="SSF81464">
    <property type="entry name" value="Cytochrome c oxidase subunit II-like, transmembrane region"/>
    <property type="match status" value="1"/>
</dbReference>
<evidence type="ECO:0000256" key="11">
    <source>
        <dbReference type="ARBA" id="ARBA00023002"/>
    </source>
</evidence>
<feature type="domain" description="Cytochrome oxidase subunit II transmembrane region profile" evidence="17">
    <location>
        <begin position="21"/>
        <end position="118"/>
    </location>
</feature>
<sequence length="297" mass="35013">MIYINYKNLVKMFLLMIIVCSLHGCDNFLLHSYGSIATKEHRLILISFVMMLFIIVPVIFMTIYFAYRYHQSNVNQIYRPNWSHSYKIEIAIWTMPILIISCLAFLSWYYSHELEPKKPISSYYDPVKIDVVALNWRWLFIYPDYHIATINEIMFPVNRPVIFRITSDTVMNSFFIPFLGSQIYAMPGMQTKLNLIANYPGKYTGMSSNYSGPGFSNMKFKVTSVSKNTEFGQWIKNIQNSFNELNTRDALNKVLIKNENFSIEYFSNVNVCLFNQIIYRSLVNNYSINKNNYFKQH</sequence>
<comment type="subunit">
    <text evidence="3">Heterooctamer of two A chains, two B chains, two C chains and two D chains.</text>
</comment>
<name>A0A7H1AYU9_9GAMM</name>
<dbReference type="PANTHER" id="PTHR22888">
    <property type="entry name" value="CYTOCHROME C OXIDASE, SUBUNIT II"/>
    <property type="match status" value="1"/>
</dbReference>
<dbReference type="PROSITE" id="PS50857">
    <property type="entry name" value="COX2_CUA"/>
    <property type="match status" value="1"/>
</dbReference>
<comment type="subcellular location">
    <subcellularLocation>
        <location evidence="1">Cell membrane</location>
        <topology evidence="1">Multi-pass membrane protein</topology>
    </subcellularLocation>
</comment>
<dbReference type="InterPro" id="IPR006333">
    <property type="entry name" value="Cyt_o_ubiquinol_oxidase_su2"/>
</dbReference>
<feature type="domain" description="Cytochrome oxidase subunit II copper A binding" evidence="16">
    <location>
        <begin position="124"/>
        <end position="237"/>
    </location>
</feature>
<evidence type="ECO:0000256" key="14">
    <source>
        <dbReference type="PIRNR" id="PIRNR000292"/>
    </source>
</evidence>
<keyword evidence="6 14" id="KW-0679">Respiratory chain</keyword>
<dbReference type="Gene3D" id="1.10.287.90">
    <property type="match status" value="1"/>
</dbReference>
<keyword evidence="9 14" id="KW-0249">Electron transport</keyword>
<accession>A0A7H1AYU9</accession>
<keyword evidence="10 15" id="KW-1133">Transmembrane helix</keyword>
<dbReference type="Pfam" id="PF00116">
    <property type="entry name" value="COX2"/>
    <property type="match status" value="1"/>
</dbReference>
<dbReference type="InterPro" id="IPR034227">
    <property type="entry name" value="CuRO_UO_II"/>
</dbReference>
<dbReference type="InterPro" id="IPR045187">
    <property type="entry name" value="CcO_II"/>
</dbReference>
<dbReference type="GO" id="GO:0005886">
    <property type="term" value="C:plasma membrane"/>
    <property type="evidence" value="ECO:0007669"/>
    <property type="project" value="UniProtKB-SubCell"/>
</dbReference>
<evidence type="ECO:0000256" key="2">
    <source>
        <dbReference type="ARBA" id="ARBA00007866"/>
    </source>
</evidence>
<evidence type="ECO:0000256" key="13">
    <source>
        <dbReference type="ARBA" id="ARBA00025694"/>
    </source>
</evidence>
<dbReference type="GO" id="GO:0004129">
    <property type="term" value="F:cytochrome-c oxidase activity"/>
    <property type="evidence" value="ECO:0007669"/>
    <property type="project" value="UniProtKB-UniRule"/>
</dbReference>
<organism evidence="18 19">
    <name type="scientific">Buchnera aphidicola</name>
    <name type="common">Pentalonia nigronervosa</name>
    <dbReference type="NCBI Taxonomy" id="1309793"/>
    <lineage>
        <taxon>Bacteria</taxon>
        <taxon>Pseudomonadati</taxon>
        <taxon>Pseudomonadota</taxon>
        <taxon>Gammaproteobacteria</taxon>
        <taxon>Enterobacterales</taxon>
        <taxon>Erwiniaceae</taxon>
        <taxon>Buchnera</taxon>
    </lineage>
</organism>
<feature type="transmembrane region" description="Helical" evidence="15">
    <location>
        <begin position="43"/>
        <end position="67"/>
    </location>
</feature>
<evidence type="ECO:0000256" key="3">
    <source>
        <dbReference type="ARBA" id="ARBA00011700"/>
    </source>
</evidence>
<dbReference type="InterPro" id="IPR002429">
    <property type="entry name" value="CcO_II-like_C"/>
</dbReference>
<evidence type="ECO:0000259" key="16">
    <source>
        <dbReference type="PROSITE" id="PS50857"/>
    </source>
</evidence>
<evidence type="ECO:0000256" key="1">
    <source>
        <dbReference type="ARBA" id="ARBA00004651"/>
    </source>
</evidence>
<dbReference type="InterPro" id="IPR011759">
    <property type="entry name" value="Cyt_c_oxidase_su2_TM_dom"/>
</dbReference>
<gene>
    <name evidence="18" type="primary">cyoA</name>
    <name evidence="18" type="ORF">ICW73_01515</name>
</gene>
<dbReference type="Gene3D" id="2.60.40.420">
    <property type="entry name" value="Cupredoxins - blue copper proteins"/>
    <property type="match status" value="1"/>
</dbReference>
<keyword evidence="11 14" id="KW-0560">Oxidoreductase</keyword>
<reference evidence="18 19" key="1">
    <citation type="submission" date="2020-09" db="EMBL/GenBank/DDBJ databases">
        <title>Genome sequence of the banana aphid, Pentalonia nigronervosa Coquerel (Hemiptera: Aphididae) and its symbionts.</title>
        <authorList>
            <person name="Mathers T.C."/>
            <person name="Mugford S.T."/>
            <person name="Hogenhout S.A."/>
            <person name="Tripathi L."/>
        </authorList>
    </citation>
    <scope>NUCLEOTIDE SEQUENCE [LARGE SCALE GENOMIC DNA]</scope>
    <source>
        <strain evidence="18">Ba4</strain>
    </source>
</reference>
<evidence type="ECO:0000256" key="4">
    <source>
        <dbReference type="ARBA" id="ARBA00022448"/>
    </source>
</evidence>
<keyword evidence="7 15" id="KW-0812">Transmembrane</keyword>
<dbReference type="GO" id="GO:0005507">
    <property type="term" value="F:copper ion binding"/>
    <property type="evidence" value="ECO:0007669"/>
    <property type="project" value="InterPro"/>
</dbReference>
<dbReference type="AlphaFoldDB" id="A0A7H1AYU9"/>
<dbReference type="GO" id="GO:0016682">
    <property type="term" value="F:oxidoreductase activity, acting on diphenols and related substances as donors, oxygen as acceptor"/>
    <property type="evidence" value="ECO:0007669"/>
    <property type="project" value="InterPro"/>
</dbReference>
<evidence type="ECO:0000256" key="5">
    <source>
        <dbReference type="ARBA" id="ARBA00022475"/>
    </source>
</evidence>
<dbReference type="SUPFAM" id="SSF49503">
    <property type="entry name" value="Cupredoxins"/>
    <property type="match status" value="1"/>
</dbReference>
<dbReference type="InterPro" id="IPR008972">
    <property type="entry name" value="Cupredoxin"/>
</dbReference>
<evidence type="ECO:0000256" key="8">
    <source>
        <dbReference type="ARBA" id="ARBA00022729"/>
    </source>
</evidence>
<dbReference type="PROSITE" id="PS50999">
    <property type="entry name" value="COX2_TM"/>
    <property type="match status" value="1"/>
</dbReference>
<comment type="similarity">
    <text evidence="2 14">Belongs to the cytochrome c oxidase subunit 2 family.</text>
</comment>
<proteinExistence type="inferred from homology"/>
<evidence type="ECO:0000256" key="6">
    <source>
        <dbReference type="ARBA" id="ARBA00022660"/>
    </source>
</evidence>
<dbReference type="EMBL" id="CP061275">
    <property type="protein sequence ID" value="QNS01654.1"/>
    <property type="molecule type" value="Genomic_DNA"/>
</dbReference>
<feature type="transmembrane region" description="Helical" evidence="15">
    <location>
        <begin position="12"/>
        <end position="31"/>
    </location>
</feature>
<evidence type="ECO:0000313" key="19">
    <source>
        <dbReference type="Proteomes" id="UP000516346"/>
    </source>
</evidence>
<keyword evidence="8" id="KW-0732">Signal</keyword>
<evidence type="ECO:0000259" key="17">
    <source>
        <dbReference type="PROSITE" id="PS50999"/>
    </source>
</evidence>
<comment type="function">
    <text evidence="13">Cytochrome bo(3) ubiquinol terminal oxidase is the component of the aerobic respiratory chain of E.coli that predominates when cells are grown at high aeration. Has proton pump activity across the membrane in addition to electron transfer, pumping 2 protons/electron.</text>
</comment>
<dbReference type="PIRSF" id="PIRSF000292">
    <property type="entry name" value="Ubi_od_II"/>
    <property type="match status" value="1"/>
</dbReference>
<dbReference type="GO" id="GO:0042773">
    <property type="term" value="P:ATP synthesis coupled electron transport"/>
    <property type="evidence" value="ECO:0007669"/>
    <property type="project" value="TreeGrafter"/>
</dbReference>
<dbReference type="Proteomes" id="UP000516346">
    <property type="component" value="Chromosome"/>
</dbReference>
<evidence type="ECO:0000313" key="18">
    <source>
        <dbReference type="EMBL" id="QNS01654.1"/>
    </source>
</evidence>
<feature type="transmembrane region" description="Helical" evidence="15">
    <location>
        <begin position="88"/>
        <end position="110"/>
    </location>
</feature>
<evidence type="ECO:0000256" key="9">
    <source>
        <dbReference type="ARBA" id="ARBA00022982"/>
    </source>
</evidence>
<dbReference type="NCBIfam" id="TIGR01433">
    <property type="entry name" value="CyoA"/>
    <property type="match status" value="1"/>
</dbReference>
<evidence type="ECO:0000256" key="15">
    <source>
        <dbReference type="SAM" id="Phobius"/>
    </source>
</evidence>
<evidence type="ECO:0000256" key="12">
    <source>
        <dbReference type="ARBA" id="ARBA00023136"/>
    </source>
</evidence>
<keyword evidence="4 14" id="KW-0813">Transport</keyword>
<protein>
    <recommendedName>
        <fullName evidence="14">Ubiquinol oxidase subunit 2</fullName>
    </recommendedName>
</protein>
<dbReference type="CDD" id="cd04212">
    <property type="entry name" value="CuRO_UO_II"/>
    <property type="match status" value="1"/>
</dbReference>